<dbReference type="NCBIfam" id="TIGR00451">
    <property type="entry name" value="unchar_dom_2"/>
    <property type="match status" value="1"/>
</dbReference>
<evidence type="ECO:0000256" key="7">
    <source>
        <dbReference type="ARBA" id="ARBA00022884"/>
    </source>
</evidence>
<evidence type="ECO:0000259" key="12">
    <source>
        <dbReference type="Pfam" id="PF26292"/>
    </source>
</evidence>
<dbReference type="Pfam" id="PF01907">
    <property type="entry name" value="Ribosomal_L37e"/>
    <property type="match status" value="1"/>
</dbReference>
<evidence type="ECO:0000256" key="4">
    <source>
        <dbReference type="ARBA" id="ARBA00022730"/>
    </source>
</evidence>
<dbReference type="SUPFAM" id="SSF57829">
    <property type="entry name" value="Zn-binding ribosomal proteins"/>
    <property type="match status" value="1"/>
</dbReference>
<evidence type="ECO:0000259" key="11">
    <source>
        <dbReference type="Pfam" id="PF17832"/>
    </source>
</evidence>
<evidence type="ECO:0000313" key="13">
    <source>
        <dbReference type="EMBL" id="CAG5105936.1"/>
    </source>
</evidence>
<keyword evidence="14" id="KW-1185">Reference proteome</keyword>
<evidence type="ECO:0000256" key="2">
    <source>
        <dbReference type="ARBA" id="ARBA00022490"/>
    </source>
</evidence>
<dbReference type="PANTHER" id="PTHR12217">
    <property type="entry name" value="EUKARYOTIC TRANSLATION INITIATION FACTOR 2D"/>
    <property type="match status" value="1"/>
</dbReference>
<evidence type="ECO:0000256" key="8">
    <source>
        <dbReference type="ARBA" id="ARBA00022980"/>
    </source>
</evidence>
<dbReference type="Pfam" id="PF26292">
    <property type="entry name" value="PUA_elF2D"/>
    <property type="match status" value="1"/>
</dbReference>
<dbReference type="CDD" id="cd21156">
    <property type="entry name" value="PUA_eIF2d-like"/>
    <property type="match status" value="1"/>
</dbReference>
<keyword evidence="9" id="KW-0687">Ribonucleoprotein</keyword>
<dbReference type="InterPro" id="IPR001569">
    <property type="entry name" value="Ribosomal_eL37"/>
</dbReference>
<dbReference type="PANTHER" id="PTHR12217:SF4">
    <property type="entry name" value="EUKARYOTIC TRANSLATION INITIATION FACTOR 2D"/>
    <property type="match status" value="1"/>
</dbReference>
<evidence type="ECO:0000256" key="5">
    <source>
        <dbReference type="ARBA" id="ARBA00022771"/>
    </source>
</evidence>
<evidence type="ECO:0000256" key="1">
    <source>
        <dbReference type="ARBA" id="ARBA00009805"/>
    </source>
</evidence>
<dbReference type="InterPro" id="IPR039757">
    <property type="entry name" value="EIF2D"/>
</dbReference>
<feature type="domain" description="Pre-PUA" evidence="11">
    <location>
        <begin position="78"/>
        <end position="164"/>
    </location>
</feature>
<keyword evidence="5" id="KW-0863">Zinc-finger</keyword>
<dbReference type="SUPFAM" id="SSF88697">
    <property type="entry name" value="PUA domain-like"/>
    <property type="match status" value="1"/>
</dbReference>
<evidence type="ECO:0000256" key="10">
    <source>
        <dbReference type="ARBA" id="ARBA00035332"/>
    </source>
</evidence>
<proteinExistence type="inferred from homology"/>
<dbReference type="CDD" id="cd11610">
    <property type="entry name" value="eIF2D_N"/>
    <property type="match status" value="1"/>
</dbReference>
<keyword evidence="7" id="KW-0694">RNA-binding</keyword>
<evidence type="ECO:0000256" key="6">
    <source>
        <dbReference type="ARBA" id="ARBA00022833"/>
    </source>
</evidence>
<dbReference type="InterPro" id="IPR004521">
    <property type="entry name" value="Uncharacterised_CHP00451"/>
</dbReference>
<dbReference type="InterPro" id="IPR048247">
    <property type="entry name" value="eIF2D_N"/>
</dbReference>
<sequence>MTKGTTSRGTRNDKTHIISRITGRRAYHLQKKRDSRRGRFNWSTKAKRRTAPGTGRAKHLKDVNRRFHNGFREGVTAKKVQNKSAVTVRNSDRRKLKSRFAYFFPETPEETLNSMVPAKGDLKEMKVVTHKGEPVTVFTVEGEPTVIEMKNGTLIPYLYSLWSYEFLGVPTLHTTGNVLERFANGADLMAPGIILSPGVGVHEKIERNKAVCIKIAGQKHFVAIGVAEQSTEQLSKGLSGKAVKIVSCVGDQLWASGSKKIPPTETDPQFRTLTQEDIENLDINDWDSL</sequence>
<evidence type="ECO:0000313" key="14">
    <source>
        <dbReference type="Proteomes" id="UP001158576"/>
    </source>
</evidence>
<evidence type="ECO:0000256" key="9">
    <source>
        <dbReference type="ARBA" id="ARBA00023274"/>
    </source>
</evidence>
<comment type="similarity">
    <text evidence="1">Belongs to the eukaryotic ribosomal protein eL37 family.</text>
</comment>
<dbReference type="InterPro" id="IPR011332">
    <property type="entry name" value="Ribosomal_zn-bd"/>
</dbReference>
<gene>
    <name evidence="13" type="ORF">OKIOD_LOCUS11352</name>
</gene>
<dbReference type="InterPro" id="IPR015947">
    <property type="entry name" value="PUA-like_sf"/>
</dbReference>
<dbReference type="Pfam" id="PF17832">
    <property type="entry name" value="Pre-PUA"/>
    <property type="match status" value="1"/>
</dbReference>
<dbReference type="InterPro" id="IPR041366">
    <property type="entry name" value="Pre-PUA"/>
</dbReference>
<dbReference type="PROSITE" id="PS50890">
    <property type="entry name" value="PUA"/>
    <property type="match status" value="1"/>
</dbReference>
<name>A0ABN7STA3_OIKDI</name>
<dbReference type="Gene3D" id="2.20.25.30">
    <property type="match status" value="1"/>
</dbReference>
<dbReference type="InterPro" id="IPR048248">
    <property type="entry name" value="PUA_eIF2d-like"/>
</dbReference>
<keyword evidence="6" id="KW-0862">Zinc</keyword>
<keyword evidence="8" id="KW-0689">Ribosomal protein</keyword>
<accession>A0ABN7STA3</accession>
<organism evidence="13 14">
    <name type="scientific">Oikopleura dioica</name>
    <name type="common">Tunicate</name>
    <dbReference type="NCBI Taxonomy" id="34765"/>
    <lineage>
        <taxon>Eukaryota</taxon>
        <taxon>Metazoa</taxon>
        <taxon>Chordata</taxon>
        <taxon>Tunicata</taxon>
        <taxon>Appendicularia</taxon>
        <taxon>Copelata</taxon>
        <taxon>Oikopleuridae</taxon>
        <taxon>Oikopleura</taxon>
    </lineage>
</organism>
<dbReference type="Gene3D" id="3.10.400.20">
    <property type="match status" value="1"/>
</dbReference>
<feature type="domain" description="Eukaryotic translation initiation factor 2D-like PUA RNA-binding" evidence="12">
    <location>
        <begin position="169"/>
        <end position="252"/>
    </location>
</feature>
<dbReference type="EMBL" id="OU015566">
    <property type="protein sequence ID" value="CAG5105936.1"/>
    <property type="molecule type" value="Genomic_DNA"/>
</dbReference>
<dbReference type="InterPro" id="IPR011331">
    <property type="entry name" value="Ribosomal_eL37/eL43"/>
</dbReference>
<evidence type="ECO:0000256" key="3">
    <source>
        <dbReference type="ARBA" id="ARBA00022723"/>
    </source>
</evidence>
<dbReference type="Proteomes" id="UP001158576">
    <property type="component" value="Chromosome 1"/>
</dbReference>
<keyword evidence="4" id="KW-0699">rRNA-binding</keyword>
<protein>
    <recommendedName>
        <fullName evidence="10">60S ribosomal protein L37</fullName>
    </recommendedName>
</protein>
<reference evidence="13 14" key="1">
    <citation type="submission" date="2021-04" db="EMBL/GenBank/DDBJ databases">
        <authorList>
            <person name="Bliznina A."/>
        </authorList>
    </citation>
    <scope>NUCLEOTIDE SEQUENCE [LARGE SCALE GENOMIC DNA]</scope>
</reference>
<keyword evidence="2" id="KW-0963">Cytoplasm</keyword>
<keyword evidence="3" id="KW-0479">Metal-binding</keyword>